<keyword evidence="1" id="KW-0812">Transmembrane</keyword>
<dbReference type="STRING" id="279824.SAMN03080617_00887"/>
<organism evidence="3 4">
    <name type="scientific">Algoriphagus alkaliphilus</name>
    <dbReference type="NCBI Taxonomy" id="279824"/>
    <lineage>
        <taxon>Bacteria</taxon>
        <taxon>Pseudomonadati</taxon>
        <taxon>Bacteroidota</taxon>
        <taxon>Cytophagia</taxon>
        <taxon>Cytophagales</taxon>
        <taxon>Cyclobacteriaceae</taxon>
        <taxon>Algoriphagus</taxon>
    </lineage>
</organism>
<dbReference type="InterPro" id="IPR012338">
    <property type="entry name" value="Beta-lactam/transpept-like"/>
</dbReference>
<dbReference type="Gene3D" id="3.40.710.10">
    <property type="entry name" value="DD-peptidase/beta-lactamase superfamily"/>
    <property type="match status" value="1"/>
</dbReference>
<dbReference type="EMBL" id="FMXE01000005">
    <property type="protein sequence ID" value="SDA52578.1"/>
    <property type="molecule type" value="Genomic_DNA"/>
</dbReference>
<dbReference type="OrthoDB" id="1357763at2"/>
<dbReference type="InterPro" id="IPR001466">
    <property type="entry name" value="Beta-lactam-related"/>
</dbReference>
<dbReference type="RefSeq" id="WP_092728737.1">
    <property type="nucleotide sequence ID" value="NZ_FMXE01000005.1"/>
</dbReference>
<dbReference type="PANTHER" id="PTHR46825:SF9">
    <property type="entry name" value="BETA-LACTAMASE-RELATED DOMAIN-CONTAINING PROTEIN"/>
    <property type="match status" value="1"/>
</dbReference>
<keyword evidence="4" id="KW-1185">Reference proteome</keyword>
<sequence length="368" mass="41036">MKRITKYILLGLAFWFLLFLGWEWWRSYPKVRVTPVSYPESRDARIDSLLSQSLIQYLIPGIAVGIIKNEKLTYLRAFGFENLKTKDSLTLQSQIPVASVSKIFTALTLANFALEKGYSLDSPVNSILPKAKKLSSDFSQLSLRDLLRHTSGITDKRGLGSVLLNQEKRQLGNLPNLLNSPKLGNRQYHYADANFDLIGYLLEVSEAIPFELIAKERILIPGGMNSSEFVVKWPLDTGSIQGHQRTFLWKRIEPKALKLERFPSPSSGLVLSAAELSKALIHLSRGNMGTFGDELAWLKSGEEIPAGFQSIQINNSGFIGHFGEQGGYSSLVIYSPDLEVAFFLVSNAADKADFRREIAAAILKIITP</sequence>
<gene>
    <name evidence="3" type="ORF">SAMN03080617_00887</name>
</gene>
<dbReference type="PANTHER" id="PTHR46825">
    <property type="entry name" value="D-ALANYL-D-ALANINE-CARBOXYPEPTIDASE/ENDOPEPTIDASE AMPH"/>
    <property type="match status" value="1"/>
</dbReference>
<evidence type="ECO:0000256" key="1">
    <source>
        <dbReference type="SAM" id="Phobius"/>
    </source>
</evidence>
<feature type="domain" description="Beta-lactamase-related" evidence="2">
    <location>
        <begin position="47"/>
        <end position="363"/>
    </location>
</feature>
<evidence type="ECO:0000313" key="3">
    <source>
        <dbReference type="EMBL" id="SDA52578.1"/>
    </source>
</evidence>
<proteinExistence type="predicted"/>
<dbReference type="AlphaFoldDB" id="A0A1G5W362"/>
<dbReference type="InterPro" id="IPR050491">
    <property type="entry name" value="AmpC-like"/>
</dbReference>
<feature type="transmembrane region" description="Helical" evidence="1">
    <location>
        <begin position="7"/>
        <end position="25"/>
    </location>
</feature>
<dbReference type="Proteomes" id="UP000198756">
    <property type="component" value="Unassembled WGS sequence"/>
</dbReference>
<keyword evidence="1" id="KW-0472">Membrane</keyword>
<evidence type="ECO:0000313" key="4">
    <source>
        <dbReference type="Proteomes" id="UP000198756"/>
    </source>
</evidence>
<keyword evidence="1" id="KW-1133">Transmembrane helix</keyword>
<reference evidence="4" key="1">
    <citation type="submission" date="2016-10" db="EMBL/GenBank/DDBJ databases">
        <authorList>
            <person name="Varghese N."/>
            <person name="Submissions S."/>
        </authorList>
    </citation>
    <scope>NUCLEOTIDE SEQUENCE [LARGE SCALE GENOMIC DNA]</scope>
    <source>
        <strain evidence="4">DSM 22703</strain>
    </source>
</reference>
<name>A0A1G5W362_9BACT</name>
<protein>
    <submittedName>
        <fullName evidence="3">CubicO group peptidase, beta-lactamase class C family</fullName>
    </submittedName>
</protein>
<accession>A0A1G5W362</accession>
<evidence type="ECO:0000259" key="2">
    <source>
        <dbReference type="Pfam" id="PF00144"/>
    </source>
</evidence>
<dbReference type="SUPFAM" id="SSF56601">
    <property type="entry name" value="beta-lactamase/transpeptidase-like"/>
    <property type="match status" value="1"/>
</dbReference>
<dbReference type="Pfam" id="PF00144">
    <property type="entry name" value="Beta-lactamase"/>
    <property type="match status" value="1"/>
</dbReference>